<protein>
    <submittedName>
        <fullName evidence="1">Uncharacterized protein</fullName>
    </submittedName>
</protein>
<dbReference type="EMBL" id="JAPDRP010000010">
    <property type="protein sequence ID" value="KAJ9644085.1"/>
    <property type="molecule type" value="Genomic_DNA"/>
</dbReference>
<organism evidence="1 2">
    <name type="scientific">Coniosporium tulheliwenetii</name>
    <dbReference type="NCBI Taxonomy" id="3383036"/>
    <lineage>
        <taxon>Eukaryota</taxon>
        <taxon>Fungi</taxon>
        <taxon>Dikarya</taxon>
        <taxon>Ascomycota</taxon>
        <taxon>Pezizomycotina</taxon>
        <taxon>Dothideomycetes</taxon>
        <taxon>Dothideomycetes incertae sedis</taxon>
        <taxon>Coniosporium</taxon>
    </lineage>
</organism>
<dbReference type="Proteomes" id="UP001172680">
    <property type="component" value="Unassembled WGS sequence"/>
</dbReference>
<comment type="caution">
    <text evidence="1">The sequence shown here is derived from an EMBL/GenBank/DDBJ whole genome shotgun (WGS) entry which is preliminary data.</text>
</comment>
<keyword evidence="2" id="KW-1185">Reference proteome</keyword>
<evidence type="ECO:0000313" key="1">
    <source>
        <dbReference type="EMBL" id="KAJ9644085.1"/>
    </source>
</evidence>
<accession>A0ACC2Z8S4</accession>
<name>A0ACC2Z8S4_9PEZI</name>
<sequence>MDWDDQREKMTIKINLPHDGNGEKGVLSNFYVLSYPQEADQMRRNAKTISLRLPEPFLKEAVPSQTDDPVVSDLARAWLKWCMTDHKNCDRDRDPKWCPPRLLDVSGPEPRLVLTKKETPDAAYATLSHCWGPNPTHITLNQSTLKQFQDGIPLSSMPKNFSDAVHVAKSLDLKYIWIDSLCIIQGNKKDWQEHVLSMRSIYANSILNISATRSSHANGGCFTSRSPALVQACLVPSSPIRVWNRLRKGEEDALRYDPQILVERELLEKEIHTAPLSSRAWLFWECAELPNYACETHPNSIPCRLGEQKRYEDVAAFQIPAASQHNGENKQQHGEQSKGDLVLAYQYWWRALQNYMACSLSHPDSDKFAALAGIAERMAAIFKQQYIAGFFARELPTALLWKVPEAVAVPNPRPLSTCAFRAPTWSWASMDVPVELYEDRYNDIPSTDDNGRALATVLKQRIEPVNALNEFGQIKSASLMLRAPLLKLVWNASTSMFNIELDGAPASDVGVHCYFDTTSAEQEERRGLVMLAVVCRGVGSVWGIILKGSRSRREGLGVYKRKGFVELSKNYGCWSGIADDVWKIEKSDMEIV</sequence>
<gene>
    <name evidence="1" type="ORF">H2199_003953</name>
</gene>
<proteinExistence type="predicted"/>
<reference evidence="1" key="1">
    <citation type="submission" date="2022-10" db="EMBL/GenBank/DDBJ databases">
        <title>Culturing micro-colonial fungi from biological soil crusts in the Mojave desert and describing Neophaeococcomyces mojavensis, and introducing the new genera and species Taxawa tesnikishii.</title>
        <authorList>
            <person name="Kurbessoian T."/>
            <person name="Stajich J.E."/>
        </authorList>
    </citation>
    <scope>NUCLEOTIDE SEQUENCE</scope>
    <source>
        <strain evidence="1">JES_115</strain>
    </source>
</reference>
<evidence type="ECO:0000313" key="2">
    <source>
        <dbReference type="Proteomes" id="UP001172680"/>
    </source>
</evidence>